<reference evidence="2" key="1">
    <citation type="journal article" date="2018" name="DNA Res.">
        <title>Multiple hybrid de novo genome assembly of finger millet, an orphan allotetraploid crop.</title>
        <authorList>
            <person name="Hatakeyama M."/>
            <person name="Aluri S."/>
            <person name="Balachadran M.T."/>
            <person name="Sivarajan S.R."/>
            <person name="Patrignani A."/>
            <person name="Gruter S."/>
            <person name="Poveda L."/>
            <person name="Shimizu-Inatsugi R."/>
            <person name="Baeten J."/>
            <person name="Francoijs K.J."/>
            <person name="Nataraja K.N."/>
            <person name="Reddy Y.A.N."/>
            <person name="Phadnis S."/>
            <person name="Ravikumar R.L."/>
            <person name="Schlapbach R."/>
            <person name="Sreeman S.M."/>
            <person name="Shimizu K.K."/>
        </authorList>
    </citation>
    <scope>NUCLEOTIDE SEQUENCE</scope>
</reference>
<reference evidence="2" key="2">
    <citation type="submission" date="2021-12" db="EMBL/GenBank/DDBJ databases">
        <title>Resequencing data analysis of finger millet.</title>
        <authorList>
            <person name="Hatakeyama M."/>
            <person name="Aluri S."/>
            <person name="Balachadran M.T."/>
            <person name="Sivarajan S.R."/>
            <person name="Poveda L."/>
            <person name="Shimizu-Inatsugi R."/>
            <person name="Schlapbach R."/>
            <person name="Sreeman S.M."/>
            <person name="Shimizu K.K."/>
        </authorList>
    </citation>
    <scope>NUCLEOTIDE SEQUENCE</scope>
</reference>
<name>A0AAV5DBK9_ELECO</name>
<evidence type="ECO:0000313" key="2">
    <source>
        <dbReference type="EMBL" id="GJN07669.1"/>
    </source>
</evidence>
<evidence type="ECO:0000313" key="3">
    <source>
        <dbReference type="Proteomes" id="UP001054889"/>
    </source>
</evidence>
<evidence type="ECO:0000256" key="1">
    <source>
        <dbReference type="SAM" id="MobiDB-lite"/>
    </source>
</evidence>
<keyword evidence="3" id="KW-1185">Reference proteome</keyword>
<protein>
    <submittedName>
        <fullName evidence="2">Uncharacterized protein</fullName>
    </submittedName>
</protein>
<dbReference type="AlphaFoldDB" id="A0AAV5DBK9"/>
<dbReference type="Proteomes" id="UP001054889">
    <property type="component" value="Unassembled WGS sequence"/>
</dbReference>
<gene>
    <name evidence="2" type="primary">ga25515</name>
    <name evidence="2" type="ORF">PR202_ga25515</name>
</gene>
<organism evidence="2 3">
    <name type="scientific">Eleusine coracana subsp. coracana</name>
    <dbReference type="NCBI Taxonomy" id="191504"/>
    <lineage>
        <taxon>Eukaryota</taxon>
        <taxon>Viridiplantae</taxon>
        <taxon>Streptophyta</taxon>
        <taxon>Embryophyta</taxon>
        <taxon>Tracheophyta</taxon>
        <taxon>Spermatophyta</taxon>
        <taxon>Magnoliopsida</taxon>
        <taxon>Liliopsida</taxon>
        <taxon>Poales</taxon>
        <taxon>Poaceae</taxon>
        <taxon>PACMAD clade</taxon>
        <taxon>Chloridoideae</taxon>
        <taxon>Cynodonteae</taxon>
        <taxon>Eleusininae</taxon>
        <taxon>Eleusine</taxon>
    </lineage>
</organism>
<feature type="compositionally biased region" description="Basic and acidic residues" evidence="1">
    <location>
        <begin position="54"/>
        <end position="75"/>
    </location>
</feature>
<comment type="caution">
    <text evidence="2">The sequence shown here is derived from an EMBL/GenBank/DDBJ whole genome shotgun (WGS) entry which is preliminary data.</text>
</comment>
<accession>A0AAV5DBK9</accession>
<proteinExistence type="predicted"/>
<feature type="compositionally biased region" description="Basic and acidic residues" evidence="1">
    <location>
        <begin position="1"/>
        <end position="10"/>
    </location>
</feature>
<dbReference type="EMBL" id="BQKI01000014">
    <property type="protein sequence ID" value="GJN07669.1"/>
    <property type="molecule type" value="Genomic_DNA"/>
</dbReference>
<feature type="region of interest" description="Disordered" evidence="1">
    <location>
        <begin position="1"/>
        <end position="82"/>
    </location>
</feature>
<sequence length="106" mass="11313">MARSSGERSWAELGHGGAEVSSREEPAARGMGLQSNGEGLGPGGRSKRLGWRCRASDGRGEGHGEQRLGREETRAIPHRHHQRISSSLFLVTNEAWGKLGGAGRAT</sequence>